<sequence>MGKVVDQPPGCRLVSRVGQARITSEESSWRPLVTAHLQLDTWSTAKIDPRIFRAFKSRHFDFGSISAVQLIAQLRLILLRPLLEQSD</sequence>
<evidence type="ECO:0000313" key="2">
    <source>
        <dbReference type="Proteomes" id="UP000237000"/>
    </source>
</evidence>
<proteinExistence type="predicted"/>
<evidence type="ECO:0000313" key="1">
    <source>
        <dbReference type="EMBL" id="PON81980.1"/>
    </source>
</evidence>
<dbReference type="AlphaFoldDB" id="A0A2P5E903"/>
<protein>
    <submittedName>
        <fullName evidence="1">Uncharacterized protein</fullName>
    </submittedName>
</protein>
<organism evidence="1 2">
    <name type="scientific">Trema orientale</name>
    <name type="common">Charcoal tree</name>
    <name type="synonym">Celtis orientalis</name>
    <dbReference type="NCBI Taxonomy" id="63057"/>
    <lineage>
        <taxon>Eukaryota</taxon>
        <taxon>Viridiplantae</taxon>
        <taxon>Streptophyta</taxon>
        <taxon>Embryophyta</taxon>
        <taxon>Tracheophyta</taxon>
        <taxon>Spermatophyta</taxon>
        <taxon>Magnoliopsida</taxon>
        <taxon>eudicotyledons</taxon>
        <taxon>Gunneridae</taxon>
        <taxon>Pentapetalae</taxon>
        <taxon>rosids</taxon>
        <taxon>fabids</taxon>
        <taxon>Rosales</taxon>
        <taxon>Cannabaceae</taxon>
        <taxon>Trema</taxon>
    </lineage>
</organism>
<dbReference type="Proteomes" id="UP000237000">
    <property type="component" value="Unassembled WGS sequence"/>
</dbReference>
<dbReference type="InParanoid" id="A0A2P5E903"/>
<accession>A0A2P5E903</accession>
<keyword evidence="2" id="KW-1185">Reference proteome</keyword>
<gene>
    <name evidence="1" type="ORF">TorRG33x02_221980</name>
</gene>
<name>A0A2P5E903_TREOI</name>
<dbReference type="EMBL" id="JXTC01000204">
    <property type="protein sequence ID" value="PON81980.1"/>
    <property type="molecule type" value="Genomic_DNA"/>
</dbReference>
<reference evidence="2" key="1">
    <citation type="submission" date="2016-06" db="EMBL/GenBank/DDBJ databases">
        <title>Parallel loss of symbiosis genes in relatives of nitrogen-fixing non-legume Parasponia.</title>
        <authorList>
            <person name="Van Velzen R."/>
            <person name="Holmer R."/>
            <person name="Bu F."/>
            <person name="Rutten L."/>
            <person name="Van Zeijl A."/>
            <person name="Liu W."/>
            <person name="Santuari L."/>
            <person name="Cao Q."/>
            <person name="Sharma T."/>
            <person name="Shen D."/>
            <person name="Roswanjaya Y."/>
            <person name="Wardhani T."/>
            <person name="Kalhor M.S."/>
            <person name="Jansen J."/>
            <person name="Van den Hoogen J."/>
            <person name="Gungor B."/>
            <person name="Hartog M."/>
            <person name="Hontelez J."/>
            <person name="Verver J."/>
            <person name="Yang W.-C."/>
            <person name="Schijlen E."/>
            <person name="Repin R."/>
            <person name="Schilthuizen M."/>
            <person name="Schranz E."/>
            <person name="Heidstra R."/>
            <person name="Miyata K."/>
            <person name="Fedorova E."/>
            <person name="Kohlen W."/>
            <person name="Bisseling T."/>
            <person name="Smit S."/>
            <person name="Geurts R."/>
        </authorList>
    </citation>
    <scope>NUCLEOTIDE SEQUENCE [LARGE SCALE GENOMIC DNA]</scope>
    <source>
        <strain evidence="2">cv. RG33-2</strain>
    </source>
</reference>
<comment type="caution">
    <text evidence="1">The sequence shown here is derived from an EMBL/GenBank/DDBJ whole genome shotgun (WGS) entry which is preliminary data.</text>
</comment>